<proteinExistence type="predicted"/>
<protein>
    <recommendedName>
        <fullName evidence="3">Flagella cluster protein</fullName>
    </recommendedName>
</protein>
<keyword evidence="2" id="KW-1185">Reference proteome</keyword>
<accession>A0A1H3Y6C4</accession>
<dbReference type="EMBL" id="FNQT01000002">
    <property type="protein sequence ID" value="SEA07123.1"/>
    <property type="molecule type" value="Genomic_DNA"/>
</dbReference>
<dbReference type="STRING" id="555874.SAMN04488065_1688"/>
<dbReference type="Proteomes" id="UP000236755">
    <property type="component" value="Unassembled WGS sequence"/>
</dbReference>
<evidence type="ECO:0000313" key="2">
    <source>
        <dbReference type="Proteomes" id="UP000236755"/>
    </source>
</evidence>
<dbReference type="RefSeq" id="WP_092633874.1">
    <property type="nucleotide sequence ID" value="NZ_FNQT01000002.1"/>
</dbReference>
<organism evidence="1 2">
    <name type="scientific">Haloplanus vescus</name>
    <dbReference type="NCBI Taxonomy" id="555874"/>
    <lineage>
        <taxon>Archaea</taxon>
        <taxon>Methanobacteriati</taxon>
        <taxon>Methanobacteriota</taxon>
        <taxon>Stenosarchaea group</taxon>
        <taxon>Halobacteria</taxon>
        <taxon>Halobacteriales</taxon>
        <taxon>Haloferacaceae</taxon>
        <taxon>Haloplanus</taxon>
    </lineage>
</organism>
<dbReference type="Pfam" id="PF24110">
    <property type="entry name" value="DUF7385"/>
    <property type="match status" value="1"/>
</dbReference>
<dbReference type="InterPro" id="IPR055809">
    <property type="entry name" value="DUF7385"/>
</dbReference>
<name>A0A1H3Y6C4_9EURY</name>
<sequence>MADGERLDLSDGFDVHDYRAGLKLQRQDGSSMYLSNRSDYVCPVCDQPFDRLFVSTDEQVSFTNPPDAPFCLARTAERILLLTH</sequence>
<evidence type="ECO:0000313" key="1">
    <source>
        <dbReference type="EMBL" id="SEA07123.1"/>
    </source>
</evidence>
<dbReference type="AlphaFoldDB" id="A0A1H3Y6C4"/>
<reference evidence="1 2" key="1">
    <citation type="submission" date="2016-10" db="EMBL/GenBank/DDBJ databases">
        <authorList>
            <person name="de Groot N.N."/>
        </authorList>
    </citation>
    <scope>NUCLEOTIDE SEQUENCE [LARGE SCALE GENOMIC DNA]</scope>
    <source>
        <strain evidence="1 2">CGMCC 1.8712</strain>
    </source>
</reference>
<evidence type="ECO:0008006" key="3">
    <source>
        <dbReference type="Google" id="ProtNLM"/>
    </source>
</evidence>
<dbReference type="OrthoDB" id="191000at2157"/>
<gene>
    <name evidence="1" type="ORF">SAMN04488065_1688</name>
</gene>